<accession>A0A139I010</accession>
<dbReference type="Gene3D" id="3.40.630.30">
    <property type="match status" value="1"/>
</dbReference>
<dbReference type="AlphaFoldDB" id="A0A139I010"/>
<evidence type="ECO:0000259" key="1">
    <source>
        <dbReference type="PROSITE" id="PS51186"/>
    </source>
</evidence>
<dbReference type="InterPro" id="IPR016181">
    <property type="entry name" value="Acyl_CoA_acyltransferase"/>
</dbReference>
<evidence type="ECO:0000313" key="2">
    <source>
        <dbReference type="EMBL" id="KXT08055.1"/>
    </source>
</evidence>
<reference evidence="2 3" key="1">
    <citation type="submission" date="2015-07" db="EMBL/GenBank/DDBJ databases">
        <title>Comparative genomics of the Sigatoka disease complex on banana suggests a link between parallel evolutionary changes in Pseudocercospora fijiensis and Pseudocercospora eumusae and increased virulence on the banana host.</title>
        <authorList>
            <person name="Chang T.-C."/>
            <person name="Salvucci A."/>
            <person name="Crous P.W."/>
            <person name="Stergiopoulos I."/>
        </authorList>
    </citation>
    <scope>NUCLEOTIDE SEQUENCE [LARGE SCALE GENOMIC DNA]</scope>
    <source>
        <strain evidence="2 3">CBS 116634</strain>
    </source>
</reference>
<dbReference type="Pfam" id="PF00583">
    <property type="entry name" value="Acetyltransf_1"/>
    <property type="match status" value="1"/>
</dbReference>
<dbReference type="OrthoDB" id="2821191at2759"/>
<organism evidence="2 3">
    <name type="scientific">Pseudocercospora musae</name>
    <dbReference type="NCBI Taxonomy" id="113226"/>
    <lineage>
        <taxon>Eukaryota</taxon>
        <taxon>Fungi</taxon>
        <taxon>Dikarya</taxon>
        <taxon>Ascomycota</taxon>
        <taxon>Pezizomycotina</taxon>
        <taxon>Dothideomycetes</taxon>
        <taxon>Dothideomycetidae</taxon>
        <taxon>Mycosphaerellales</taxon>
        <taxon>Mycosphaerellaceae</taxon>
        <taxon>Pseudocercospora</taxon>
    </lineage>
</organism>
<dbReference type="EMBL" id="LFZO01000497">
    <property type="protein sequence ID" value="KXT08055.1"/>
    <property type="molecule type" value="Genomic_DNA"/>
</dbReference>
<proteinExistence type="predicted"/>
<dbReference type="PROSITE" id="PS51186">
    <property type="entry name" value="GNAT"/>
    <property type="match status" value="1"/>
</dbReference>
<sequence length="203" mass="22497">MTSFLIRPATLEKKDDELLVDFMDSHIAWLCEIGSAEQWGTEPVREARPGVGKQSQKWIERSESENQWGLEWCRAFVAGAETALGNAESTHSIPVCALVLEGKSPEYVRSTLPEQDEKDSFAYLAYLMSNRKAGMLGKGAGSALITFAKDKVREAGVSRICLDCFAGNDGKLVKYYESQGFNVITEFGTGDQNWPCAVLEMRL</sequence>
<gene>
    <name evidence="2" type="ORF">AC579_203</name>
</gene>
<evidence type="ECO:0000313" key="3">
    <source>
        <dbReference type="Proteomes" id="UP000073492"/>
    </source>
</evidence>
<dbReference type="InterPro" id="IPR000182">
    <property type="entry name" value="GNAT_dom"/>
</dbReference>
<protein>
    <recommendedName>
        <fullName evidence="1">N-acetyltransferase domain-containing protein</fullName>
    </recommendedName>
</protein>
<dbReference type="SUPFAM" id="SSF55729">
    <property type="entry name" value="Acyl-CoA N-acyltransferases (Nat)"/>
    <property type="match status" value="1"/>
</dbReference>
<dbReference type="GO" id="GO:0016747">
    <property type="term" value="F:acyltransferase activity, transferring groups other than amino-acyl groups"/>
    <property type="evidence" value="ECO:0007669"/>
    <property type="project" value="InterPro"/>
</dbReference>
<keyword evidence="3" id="KW-1185">Reference proteome</keyword>
<name>A0A139I010_9PEZI</name>
<dbReference type="Proteomes" id="UP000073492">
    <property type="component" value="Unassembled WGS sequence"/>
</dbReference>
<feature type="domain" description="N-acetyltransferase" evidence="1">
    <location>
        <begin position="42"/>
        <end position="203"/>
    </location>
</feature>
<comment type="caution">
    <text evidence="2">The sequence shown here is derived from an EMBL/GenBank/DDBJ whole genome shotgun (WGS) entry which is preliminary data.</text>
</comment>